<dbReference type="Pfam" id="PF04075">
    <property type="entry name" value="F420H2_quin_red"/>
    <property type="match status" value="1"/>
</dbReference>
<dbReference type="PANTHER" id="PTHR39428">
    <property type="entry name" value="F420H(2)-DEPENDENT QUINONE REDUCTASE RV1261C"/>
    <property type="match status" value="1"/>
</dbReference>
<dbReference type="NCBIfam" id="TIGR00026">
    <property type="entry name" value="hi_GC_TIGR00026"/>
    <property type="match status" value="1"/>
</dbReference>
<comment type="catalytic activity">
    <reaction evidence="2">
        <text>oxidized coenzyme F420-(gamma-L-Glu)(n) + a quinol + H(+) = reduced coenzyme F420-(gamma-L-Glu)(n) + a quinone</text>
        <dbReference type="Rhea" id="RHEA:39663"/>
        <dbReference type="Rhea" id="RHEA-COMP:12939"/>
        <dbReference type="Rhea" id="RHEA-COMP:14378"/>
        <dbReference type="ChEBI" id="CHEBI:15378"/>
        <dbReference type="ChEBI" id="CHEBI:24646"/>
        <dbReference type="ChEBI" id="CHEBI:132124"/>
        <dbReference type="ChEBI" id="CHEBI:133980"/>
        <dbReference type="ChEBI" id="CHEBI:139511"/>
    </reaction>
</comment>
<sequence>MAGSARTLVTKATISLGSRPWFLAAMKKKVPFDRAVYRLTRGRVNVMMGSGCTGLLLTTTGRRTGRPRSVPLLYIADGGRYYVTGSNWGGPRHPEWSANLLADPEAVASIKGRRVSVTARLLEAEERERIWSNLAAVWPNYDRNAALGTRVPRVFALTPR</sequence>
<gene>
    <name evidence="3" type="ORF">GV789_25365</name>
    <name evidence="4" type="ORF">GV794_28445</name>
</gene>
<evidence type="ECO:0000313" key="6">
    <source>
        <dbReference type="Proteomes" id="UP000470876"/>
    </source>
</evidence>
<dbReference type="Proteomes" id="UP000468928">
    <property type="component" value="Unassembled WGS sequence"/>
</dbReference>
<evidence type="ECO:0000313" key="5">
    <source>
        <dbReference type="Proteomes" id="UP000468928"/>
    </source>
</evidence>
<evidence type="ECO:0000313" key="4">
    <source>
        <dbReference type="EMBL" id="NEW59530.1"/>
    </source>
</evidence>
<protein>
    <submittedName>
        <fullName evidence="3">Nitroreductase family deazaflavin-dependent oxidoreductase</fullName>
    </submittedName>
</protein>
<evidence type="ECO:0000313" key="3">
    <source>
        <dbReference type="EMBL" id="NEW47742.1"/>
    </source>
</evidence>
<dbReference type="GO" id="GO:0070967">
    <property type="term" value="F:coenzyme F420 binding"/>
    <property type="evidence" value="ECO:0007669"/>
    <property type="project" value="TreeGrafter"/>
</dbReference>
<reference evidence="5 6" key="1">
    <citation type="submission" date="2020-01" db="EMBL/GenBank/DDBJ databases">
        <title>Genetics and antimicrobial susceptibilities of Nocardia species isolated from the soil; a comparison with species isolated from humans.</title>
        <authorList>
            <person name="Carrasco G."/>
            <person name="Monzon S."/>
            <person name="Sansegundo M."/>
            <person name="Garcia E."/>
            <person name="Garrido N."/>
            <person name="Medina M.J."/>
            <person name="Villalon P."/>
            <person name="Ramirez-Arocha A.C."/>
            <person name="Jimenez P."/>
            <person name="Cuesta I."/>
            <person name="Valdezate S."/>
        </authorList>
    </citation>
    <scope>NUCLEOTIDE SEQUENCE [LARGE SCALE GENOMIC DNA]</scope>
    <source>
        <strain evidence="3 5">CNM20110639</strain>
        <strain evidence="4 6">CNM20110649</strain>
    </source>
</reference>
<evidence type="ECO:0000256" key="2">
    <source>
        <dbReference type="ARBA" id="ARBA00049106"/>
    </source>
</evidence>
<dbReference type="AlphaFoldDB" id="A0A6P1DH93"/>
<dbReference type="InterPro" id="IPR004378">
    <property type="entry name" value="F420H2_quin_Rdtase"/>
</dbReference>
<name>A0A6P1DH93_9NOCA</name>
<dbReference type="GO" id="GO:0016491">
    <property type="term" value="F:oxidoreductase activity"/>
    <property type="evidence" value="ECO:0007669"/>
    <property type="project" value="InterPro"/>
</dbReference>
<proteinExistence type="inferred from homology"/>
<dbReference type="EMBL" id="JAAGUZ010000100">
    <property type="protein sequence ID" value="NEW47742.1"/>
    <property type="molecule type" value="Genomic_DNA"/>
</dbReference>
<comment type="caution">
    <text evidence="3">The sequence shown here is derived from an EMBL/GenBank/DDBJ whole genome shotgun (WGS) entry which is preliminary data.</text>
</comment>
<keyword evidence="6" id="KW-1185">Reference proteome</keyword>
<dbReference type="Proteomes" id="UP000470876">
    <property type="component" value="Unassembled WGS sequence"/>
</dbReference>
<dbReference type="InterPro" id="IPR012349">
    <property type="entry name" value="Split_barrel_FMN-bd"/>
</dbReference>
<accession>A0A6P1DH93</accession>
<dbReference type="Gene3D" id="2.30.110.10">
    <property type="entry name" value="Electron Transport, Fmn-binding Protein, Chain A"/>
    <property type="match status" value="1"/>
</dbReference>
<organism evidence="3 5">
    <name type="scientific">Nocardia cyriacigeorgica</name>
    <dbReference type="NCBI Taxonomy" id="135487"/>
    <lineage>
        <taxon>Bacteria</taxon>
        <taxon>Bacillati</taxon>
        <taxon>Actinomycetota</taxon>
        <taxon>Actinomycetes</taxon>
        <taxon>Mycobacteriales</taxon>
        <taxon>Nocardiaceae</taxon>
        <taxon>Nocardia</taxon>
    </lineage>
</organism>
<comment type="similarity">
    <text evidence="1">Belongs to the F420H(2)-dependent quinone reductase family.</text>
</comment>
<evidence type="ECO:0000256" key="1">
    <source>
        <dbReference type="ARBA" id="ARBA00008710"/>
    </source>
</evidence>
<dbReference type="EMBL" id="JAAGUX010000109">
    <property type="protein sequence ID" value="NEW59530.1"/>
    <property type="molecule type" value="Genomic_DNA"/>
</dbReference>
<dbReference type="PANTHER" id="PTHR39428:SF1">
    <property type="entry name" value="F420H(2)-DEPENDENT QUINONE REDUCTASE RV1261C"/>
    <property type="match status" value="1"/>
</dbReference>
<dbReference type="SUPFAM" id="SSF50475">
    <property type="entry name" value="FMN-binding split barrel"/>
    <property type="match status" value="1"/>
</dbReference>
<dbReference type="GO" id="GO:0005886">
    <property type="term" value="C:plasma membrane"/>
    <property type="evidence" value="ECO:0007669"/>
    <property type="project" value="TreeGrafter"/>
</dbReference>